<reference evidence="2 3" key="1">
    <citation type="submission" date="2021-03" db="EMBL/GenBank/DDBJ databases">
        <title>Complete Genome of Pseudoalteromonas viridis Strain BBR56, a new biocontrol bacterial candidate.</title>
        <authorList>
            <person name="Handayani D.P."/>
            <person name="Isnansetyo A."/>
            <person name="Istiqomah I."/>
            <person name="Jumina J."/>
        </authorList>
    </citation>
    <scope>NUCLEOTIDE SEQUENCE [LARGE SCALE GENOMIC DNA]</scope>
    <source>
        <strain evidence="2 3">BBR56</strain>
    </source>
</reference>
<proteinExistence type="predicted"/>
<dbReference type="RefSeq" id="WP_209053305.1">
    <property type="nucleotide sequence ID" value="NZ_CP072425.1"/>
</dbReference>
<dbReference type="Proteomes" id="UP000665025">
    <property type="component" value="Chromosome 1"/>
</dbReference>
<evidence type="ECO:0000313" key="2">
    <source>
        <dbReference type="EMBL" id="QTL36946.1"/>
    </source>
</evidence>
<evidence type="ECO:0008006" key="4">
    <source>
        <dbReference type="Google" id="ProtNLM"/>
    </source>
</evidence>
<accession>A0ABX7VAY6</accession>
<feature type="chain" id="PRO_5045619836" description="Outer membrane protein beta-barrel domain-containing protein" evidence="1">
    <location>
        <begin position="21"/>
        <end position="208"/>
    </location>
</feature>
<sequence>MSKYMLYCASLLFCNASVLAQQVDYNYIELGHQTFDFADDSSGFSFAAMGRNHSIYWEAQVDRTKDESGYHVEGEFNESAQTIKHLRFGVGHVVDLNNHSVIDFGVQLGRYTFEHNVKYKNEFRSANNIWHDHADIYGARLQYQHVLAGKWETKLGIGFEHISGEGLGDSAFVLVGFGYRFNSNLTSNLQYRDAGDYTSTELNLRFVF</sequence>
<feature type="signal peptide" evidence="1">
    <location>
        <begin position="1"/>
        <end position="20"/>
    </location>
</feature>
<evidence type="ECO:0000313" key="3">
    <source>
        <dbReference type="Proteomes" id="UP000665025"/>
    </source>
</evidence>
<keyword evidence="3" id="KW-1185">Reference proteome</keyword>
<evidence type="ECO:0000256" key="1">
    <source>
        <dbReference type="SAM" id="SignalP"/>
    </source>
</evidence>
<organism evidence="2 3">
    <name type="scientific">Pseudoalteromonas viridis</name>
    <dbReference type="NCBI Taxonomy" id="339617"/>
    <lineage>
        <taxon>Bacteria</taxon>
        <taxon>Pseudomonadati</taxon>
        <taxon>Pseudomonadota</taxon>
        <taxon>Gammaproteobacteria</taxon>
        <taxon>Alteromonadales</taxon>
        <taxon>Pseudoalteromonadaceae</taxon>
        <taxon>Pseudoalteromonas</taxon>
    </lineage>
</organism>
<protein>
    <recommendedName>
        <fullName evidence="4">Outer membrane protein beta-barrel domain-containing protein</fullName>
    </recommendedName>
</protein>
<name>A0ABX7VAY6_9GAMM</name>
<dbReference type="EMBL" id="CP072425">
    <property type="protein sequence ID" value="QTL36946.1"/>
    <property type="molecule type" value="Genomic_DNA"/>
</dbReference>
<gene>
    <name evidence="2" type="ORF">J5X90_07980</name>
</gene>
<keyword evidence="1" id="KW-0732">Signal</keyword>